<evidence type="ECO:0000313" key="10">
    <source>
        <dbReference type="RefSeq" id="XP_033364386.1"/>
    </source>
</evidence>
<feature type="compositionally biased region" description="Acidic residues" evidence="5">
    <location>
        <begin position="459"/>
        <end position="474"/>
    </location>
</feature>
<feature type="compositionally biased region" description="Polar residues" evidence="5">
    <location>
        <begin position="539"/>
        <end position="549"/>
    </location>
</feature>
<dbReference type="Proteomes" id="UP000504631">
    <property type="component" value="Unplaced"/>
</dbReference>
<dbReference type="InterPro" id="IPR052227">
    <property type="entry name" value="Arf-Rho-GAP_ANK-PH_domain"/>
</dbReference>
<dbReference type="GO" id="GO:0071944">
    <property type="term" value="C:cell periphery"/>
    <property type="evidence" value="ECO:0007669"/>
    <property type="project" value="UniProtKB-ARBA"/>
</dbReference>
<dbReference type="SUPFAM" id="SSF54236">
    <property type="entry name" value="Ubiquitin-like"/>
    <property type="match status" value="1"/>
</dbReference>
<dbReference type="GeneID" id="117242099"/>
<evidence type="ECO:0000256" key="5">
    <source>
        <dbReference type="SAM" id="MobiDB-lite"/>
    </source>
</evidence>
<evidence type="ECO:0000256" key="4">
    <source>
        <dbReference type="ARBA" id="ARBA00022737"/>
    </source>
</evidence>
<dbReference type="InterPro" id="IPR011993">
    <property type="entry name" value="PH-like_dom_sf"/>
</dbReference>
<dbReference type="PROSITE" id="PS50200">
    <property type="entry name" value="RA"/>
    <property type="match status" value="1"/>
</dbReference>
<dbReference type="GO" id="GO:0005547">
    <property type="term" value="F:phosphatidylinositol-3,4,5-trisphosphate binding"/>
    <property type="evidence" value="ECO:0007669"/>
    <property type="project" value="InterPro"/>
</dbReference>
<feature type="compositionally biased region" description="Polar residues" evidence="5">
    <location>
        <begin position="118"/>
        <end position="129"/>
    </location>
</feature>
<feature type="domain" description="Ras-associating" evidence="7">
    <location>
        <begin position="1104"/>
        <end position="1198"/>
    </location>
</feature>
<feature type="compositionally biased region" description="Low complexity" evidence="5">
    <location>
        <begin position="550"/>
        <end position="588"/>
    </location>
</feature>
<dbReference type="PROSITE" id="PS50238">
    <property type="entry name" value="RHOGAP"/>
    <property type="match status" value="1"/>
</dbReference>
<evidence type="ECO:0000259" key="7">
    <source>
        <dbReference type="PROSITE" id="PS50200"/>
    </source>
</evidence>
<dbReference type="PANTHER" id="PTHR45899">
    <property type="entry name" value="RHO GTPASE ACTIVATING PROTEIN AT 15B, ISOFORM C"/>
    <property type="match status" value="1"/>
</dbReference>
<dbReference type="Pfam" id="PF21989">
    <property type="entry name" value="RA_2"/>
    <property type="match status" value="1"/>
</dbReference>
<proteinExistence type="predicted"/>
<dbReference type="PANTHER" id="PTHR45899:SF2">
    <property type="entry name" value="RHO GTPASE ACTIVATING PROTEIN AT 15B, ISOFORM C"/>
    <property type="match status" value="1"/>
</dbReference>
<feature type="region of interest" description="Disordered" evidence="5">
    <location>
        <begin position="524"/>
        <end position="599"/>
    </location>
</feature>
<evidence type="ECO:0000256" key="1">
    <source>
        <dbReference type="ARBA" id="ARBA00004496"/>
    </source>
</evidence>
<feature type="domain" description="Rho-GAP" evidence="8">
    <location>
        <begin position="887"/>
        <end position="1073"/>
    </location>
</feature>
<dbReference type="SMART" id="SM00233">
    <property type="entry name" value="PH"/>
    <property type="match status" value="3"/>
</dbReference>
<feature type="region of interest" description="Disordered" evidence="5">
    <location>
        <begin position="224"/>
        <end position="248"/>
    </location>
</feature>
<dbReference type="GO" id="GO:0007165">
    <property type="term" value="P:signal transduction"/>
    <property type="evidence" value="ECO:0007669"/>
    <property type="project" value="InterPro"/>
</dbReference>
<dbReference type="KEGG" id="bvk:117242099"/>
<sequence>MYEANVDSSSSQCSTPRRDLENEESSSDVATGPKHVAQLLRSWILRLKTSGETERYPYEMEEKPIPKPRSVMTERPVPAPRRKLPPSMPTARFSSHSDSSQSEKSDDSKSTSESRSTNNEFFRNLTSSSRQLKDEISEKMTMKGRAVISSTRNASIRLEKSVKNLLTRRLTSLNQDDLLRDNTGGNKKFKDPVEDERCVSMPADDIFSSISFYSPLNSNLRSVRNEEDLSGTRHSPPPPAYPPPHPDESIYDELQSVTSGSSRYDTISSTISDKVDRDFPESFDLLSFVLNQASDSDQSLNLSDVNVTLPLDKSDNAKRLSRSDSWTFYDTAPVGKSEGLDELDRISSAEEDILDKEVPLLDRTSDASNGSQASIQNSLYENLSPQKAQEEKETTSNSPENRQQSSKSLLFEFDPFARTSDENVYSNFENNDLMLLETLLATNDSPSSSGSILDFQEAVDNEEEQDDVEEEDAEQISSVPPEPPKRFDSLPKNEYDEVAEILPEPDKSATGKNPALLPKLAHLVTRKQPAVPPRKSTAKNRSCEASSPNSVTAKSVAATTSDSSVTSTTSSTTTTTTTTTTTAADESSCPSGGKATEEHRRVGVIQKLKKLRHESTGHGIRPNVMSFVKSGSKLLSRSRDHSGVVPSTKSTKLERPRVNDLLNVTTHRGIVYRTGVGIERAKDLVQRAAILADQKLSFYTDKGMSTLKEIVHLDTVYSIHLLQDFKIVDGETVHCIAISVEGRPSVHVFYAKGTTERRIWAQRILEAITTVFPTKYTAELTRVGWAYLKEGVTGTWFPAWVLLYQRTLIYTKSLDPTTAITFGELDLRKARCIVLREQEGPNASAGSVPVVVVDAGGSGALHMATPGTHEGSAWRHALYQAATTCGPALEQQQLTQDNVPVILDKCINFIYAHGIMSKGIYRQNGSNSAVVKLLKAFRRDAWATQITRSAYTEHDVATVLRRFLRDLPNPLFPPNIHDRLCLTAETVNDNEQVSAYRKLLSTLTPVPAATLRRILAHLYCLSQQSSKNLMTGENLSAIWGPTLMHADESSAEEWNRSETRVIGDLIKLYPKLYQLTAADMAKEAKILEILEKHHGSNNGLRGAPSGDLKIWIYIFSRDGECINVTIGPQKTAFDVCQELAEKTNLSAHELCLEEYTLSGALERPLHHKERVLEAVARWGYWDPEDRKDNVLILKKDRLYKDIAPLMKPPMTTSGELKFADTKSKNFKNYLFEFSQAKLYCYKDRVCANVLYEWKVEDIIWYLGHEPKRNPQTGWSITFIAKNKKPTRCKETPYFGNTLAGSLKEEQHKWVAAMVFGEYQLNVRPPSVNLMDP</sequence>
<feature type="compositionally biased region" description="Basic and acidic residues" evidence="5">
    <location>
        <begin position="51"/>
        <end position="65"/>
    </location>
</feature>
<dbReference type="SUPFAM" id="SSF50729">
    <property type="entry name" value="PH domain-like"/>
    <property type="match status" value="2"/>
</dbReference>
<dbReference type="GO" id="GO:0005096">
    <property type="term" value="F:GTPase activator activity"/>
    <property type="evidence" value="ECO:0007669"/>
    <property type="project" value="UniProtKB-KW"/>
</dbReference>
<dbReference type="SMART" id="SM00324">
    <property type="entry name" value="RhoGAP"/>
    <property type="match status" value="1"/>
</dbReference>
<dbReference type="CTD" id="32686"/>
<dbReference type="InterPro" id="IPR008936">
    <property type="entry name" value="Rho_GTPase_activation_prot"/>
</dbReference>
<feature type="region of interest" description="Disordered" evidence="5">
    <location>
        <begin position="51"/>
        <end position="129"/>
    </location>
</feature>
<accession>A0A6J3LI73</accession>
<organism evidence="9 10">
    <name type="scientific">Bombus vosnesenskii</name>
    <dbReference type="NCBI Taxonomy" id="207650"/>
    <lineage>
        <taxon>Eukaryota</taxon>
        <taxon>Metazoa</taxon>
        <taxon>Ecdysozoa</taxon>
        <taxon>Arthropoda</taxon>
        <taxon>Hexapoda</taxon>
        <taxon>Insecta</taxon>
        <taxon>Pterygota</taxon>
        <taxon>Neoptera</taxon>
        <taxon>Endopterygota</taxon>
        <taxon>Hymenoptera</taxon>
        <taxon>Apocrita</taxon>
        <taxon>Aculeata</taxon>
        <taxon>Apoidea</taxon>
        <taxon>Anthophila</taxon>
        <taxon>Apidae</taxon>
        <taxon>Bombus</taxon>
        <taxon>Pyrobombus</taxon>
    </lineage>
</organism>
<dbReference type="CDD" id="cd04385">
    <property type="entry name" value="RhoGAP_ARAP"/>
    <property type="match status" value="1"/>
</dbReference>
<feature type="region of interest" description="Disordered" evidence="5">
    <location>
        <begin position="1"/>
        <end position="35"/>
    </location>
</feature>
<keyword evidence="2" id="KW-0343">GTPase activation</keyword>
<dbReference type="Gene3D" id="3.10.20.90">
    <property type="entry name" value="Phosphatidylinositol 3-kinase Catalytic Subunit, Chain A, domain 1"/>
    <property type="match status" value="1"/>
</dbReference>
<dbReference type="InterPro" id="IPR000198">
    <property type="entry name" value="RhoGAP_dom"/>
</dbReference>
<comment type="subcellular location">
    <subcellularLocation>
        <location evidence="1">Cytoplasm</location>
    </subcellularLocation>
</comment>
<dbReference type="Gene3D" id="1.10.555.10">
    <property type="entry name" value="Rho GTPase activation protein"/>
    <property type="match status" value="1"/>
</dbReference>
<dbReference type="InterPro" id="IPR000159">
    <property type="entry name" value="RA_dom"/>
</dbReference>
<feature type="region of interest" description="Disordered" evidence="5">
    <location>
        <begin position="384"/>
        <end position="406"/>
    </location>
</feature>
<feature type="region of interest" description="Disordered" evidence="5">
    <location>
        <begin position="459"/>
        <end position="490"/>
    </location>
</feature>
<dbReference type="CDD" id="cd17113">
    <property type="entry name" value="RA_ARAPs"/>
    <property type="match status" value="1"/>
</dbReference>
<evidence type="ECO:0000256" key="3">
    <source>
        <dbReference type="ARBA" id="ARBA00022490"/>
    </source>
</evidence>
<feature type="compositionally biased region" description="Pro residues" evidence="5">
    <location>
        <begin position="235"/>
        <end position="244"/>
    </location>
</feature>
<evidence type="ECO:0000259" key="8">
    <source>
        <dbReference type="PROSITE" id="PS50238"/>
    </source>
</evidence>
<dbReference type="SUPFAM" id="SSF48350">
    <property type="entry name" value="GTPase activation domain, GAP"/>
    <property type="match status" value="1"/>
</dbReference>
<reference evidence="10" key="1">
    <citation type="submission" date="2025-08" db="UniProtKB">
        <authorList>
            <consortium name="RefSeq"/>
        </authorList>
    </citation>
    <scope>IDENTIFICATION</scope>
    <source>
        <tissue evidence="10">Muscle</tissue>
    </source>
</reference>
<dbReference type="Gene3D" id="2.30.29.30">
    <property type="entry name" value="Pleckstrin-homology domain (PH domain)/Phosphotyrosine-binding domain (PTB)"/>
    <property type="match status" value="1"/>
</dbReference>
<feature type="domain" description="PH" evidence="6">
    <location>
        <begin position="664"/>
        <end position="769"/>
    </location>
</feature>
<dbReference type="InterPro" id="IPR001849">
    <property type="entry name" value="PH_domain"/>
</dbReference>
<keyword evidence="9" id="KW-1185">Reference proteome</keyword>
<dbReference type="GO" id="GO:0048699">
    <property type="term" value="P:generation of neurons"/>
    <property type="evidence" value="ECO:0007669"/>
    <property type="project" value="UniProtKB-ARBA"/>
</dbReference>
<name>A0A6J3LI73_9HYME</name>
<evidence type="ECO:0000259" key="6">
    <source>
        <dbReference type="PROSITE" id="PS50003"/>
    </source>
</evidence>
<evidence type="ECO:0000256" key="2">
    <source>
        <dbReference type="ARBA" id="ARBA00022468"/>
    </source>
</evidence>
<dbReference type="InterPro" id="IPR029071">
    <property type="entry name" value="Ubiquitin-like_domsf"/>
</dbReference>
<dbReference type="Pfam" id="PF00620">
    <property type="entry name" value="RhoGAP"/>
    <property type="match status" value="1"/>
</dbReference>
<evidence type="ECO:0000313" key="9">
    <source>
        <dbReference type="Proteomes" id="UP000504631"/>
    </source>
</evidence>
<gene>
    <name evidence="10" type="primary">LOC117242099</name>
</gene>
<feature type="compositionally biased region" description="Polar residues" evidence="5">
    <location>
        <begin position="1"/>
        <end position="15"/>
    </location>
</feature>
<dbReference type="GO" id="GO:0005737">
    <property type="term" value="C:cytoplasm"/>
    <property type="evidence" value="ECO:0007669"/>
    <property type="project" value="UniProtKB-SubCell"/>
</dbReference>
<keyword evidence="3" id="KW-0963">Cytoplasm</keyword>
<feature type="compositionally biased region" description="Basic and acidic residues" evidence="5">
    <location>
        <begin position="101"/>
        <end position="112"/>
    </location>
</feature>
<keyword evidence="4" id="KW-0677">Repeat</keyword>
<dbReference type="RefSeq" id="XP_033364386.1">
    <property type="nucleotide sequence ID" value="XM_033508495.1"/>
</dbReference>
<dbReference type="PROSITE" id="PS50003">
    <property type="entry name" value="PH_DOMAIN"/>
    <property type="match status" value="1"/>
</dbReference>
<dbReference type="InterPro" id="IPR037858">
    <property type="entry name" value="RhoGAP_ARAP"/>
</dbReference>
<feature type="compositionally biased region" description="Polar residues" evidence="5">
    <location>
        <begin position="395"/>
        <end position="406"/>
    </location>
</feature>
<protein>
    <submittedName>
        <fullName evidence="10">Uncharacterized protein LOC117242099 isoform X1</fullName>
    </submittedName>
</protein>